<accession>A0AC58Q5K0</accession>
<evidence type="ECO:0000313" key="2">
    <source>
        <dbReference type="RefSeq" id="XP_074217534.1"/>
    </source>
</evidence>
<gene>
    <name evidence="2" type="primary">LOC141577375</name>
</gene>
<evidence type="ECO:0000313" key="1">
    <source>
        <dbReference type="Proteomes" id="UP001732780"/>
    </source>
</evidence>
<organism evidence="1 2">
    <name type="scientific">Camelus bactrianus</name>
    <name type="common">Bactrian camel</name>
    <dbReference type="NCBI Taxonomy" id="9837"/>
    <lineage>
        <taxon>Eukaryota</taxon>
        <taxon>Metazoa</taxon>
        <taxon>Chordata</taxon>
        <taxon>Craniata</taxon>
        <taxon>Vertebrata</taxon>
        <taxon>Euteleostomi</taxon>
        <taxon>Mammalia</taxon>
        <taxon>Eutheria</taxon>
        <taxon>Laurasiatheria</taxon>
        <taxon>Artiodactyla</taxon>
        <taxon>Tylopoda</taxon>
        <taxon>Camelidae</taxon>
        <taxon>Camelus</taxon>
    </lineage>
</organism>
<sequence length="261" mass="28547">MEGAKSGRRPDQEQQRRQGLSHRRDGRISSKENLAFKGKGGNRHPSERLREKGSVETEEGSRSGVVVTRQKRGRSPDGSPDSWHKRKGNGEMKARGRPSPAHETAKDKPDSSRAGLHRTPGSAHIPRRLQDWTTRFRSPLWARGGRRCQPVPETQPSSPKRRRCHLSAEARAPLAALTSRLCNQVGALEVGLGELLAPGGAFLPVPRRRTEPTASQRAWLTWQLAHAGAALHWALAALDSLLAARPGPTSPLPSPPGAPWL</sequence>
<dbReference type="RefSeq" id="XP_074217534.1">
    <property type="nucleotide sequence ID" value="XM_074361433.1"/>
</dbReference>
<reference evidence="2" key="1">
    <citation type="submission" date="2025-08" db="UniProtKB">
        <authorList>
            <consortium name="RefSeq"/>
        </authorList>
    </citation>
    <scope>IDENTIFICATION</scope>
    <source>
        <tissue evidence="2">Blood</tissue>
    </source>
</reference>
<protein>
    <submittedName>
        <fullName evidence="2">Uncharacterized protein LOC141577375</fullName>
    </submittedName>
</protein>
<name>A0AC58Q5K0_CAMBA</name>
<proteinExistence type="predicted"/>
<keyword evidence="1" id="KW-1185">Reference proteome</keyword>
<dbReference type="Proteomes" id="UP001732780">
    <property type="component" value="Chromosome 4"/>
</dbReference>